<name>A0A0D2PBQ0_HYPSF</name>
<dbReference type="Gene3D" id="1.20.1250.20">
    <property type="entry name" value="MFS general substrate transporter like domains"/>
    <property type="match status" value="1"/>
</dbReference>
<gene>
    <name evidence="8" type="ORF">HYPSUDRAFT_181500</name>
</gene>
<dbReference type="InterPro" id="IPR011701">
    <property type="entry name" value="MFS"/>
</dbReference>
<evidence type="ECO:0000256" key="2">
    <source>
        <dbReference type="ARBA" id="ARBA00022692"/>
    </source>
</evidence>
<feature type="transmembrane region" description="Helical" evidence="6">
    <location>
        <begin position="373"/>
        <end position="394"/>
    </location>
</feature>
<dbReference type="InterPro" id="IPR036259">
    <property type="entry name" value="MFS_trans_sf"/>
</dbReference>
<dbReference type="GO" id="GO:0005886">
    <property type="term" value="C:plasma membrane"/>
    <property type="evidence" value="ECO:0007669"/>
    <property type="project" value="TreeGrafter"/>
</dbReference>
<keyword evidence="4 6" id="KW-0472">Membrane</keyword>
<feature type="transmembrane region" description="Helical" evidence="6">
    <location>
        <begin position="189"/>
        <end position="212"/>
    </location>
</feature>
<feature type="transmembrane region" description="Helical" evidence="6">
    <location>
        <begin position="334"/>
        <end position="361"/>
    </location>
</feature>
<dbReference type="Pfam" id="PF07690">
    <property type="entry name" value="MFS_1"/>
    <property type="match status" value="1"/>
</dbReference>
<feature type="transmembrane region" description="Helical" evidence="6">
    <location>
        <begin position="431"/>
        <end position="451"/>
    </location>
</feature>
<feature type="transmembrane region" description="Helical" evidence="6">
    <location>
        <begin position="157"/>
        <end position="177"/>
    </location>
</feature>
<feature type="transmembrane region" description="Helical" evidence="6">
    <location>
        <begin position="537"/>
        <end position="556"/>
    </location>
</feature>
<feature type="region of interest" description="Disordered" evidence="5">
    <location>
        <begin position="1"/>
        <end position="48"/>
    </location>
</feature>
<evidence type="ECO:0000256" key="4">
    <source>
        <dbReference type="ARBA" id="ARBA00023136"/>
    </source>
</evidence>
<dbReference type="PROSITE" id="PS50850">
    <property type="entry name" value="MFS"/>
    <property type="match status" value="1"/>
</dbReference>
<dbReference type="PANTHER" id="PTHR23501">
    <property type="entry name" value="MAJOR FACILITATOR SUPERFAMILY"/>
    <property type="match status" value="1"/>
</dbReference>
<organism evidence="8 9">
    <name type="scientific">Hypholoma sublateritium (strain FD-334 SS-4)</name>
    <dbReference type="NCBI Taxonomy" id="945553"/>
    <lineage>
        <taxon>Eukaryota</taxon>
        <taxon>Fungi</taxon>
        <taxon>Dikarya</taxon>
        <taxon>Basidiomycota</taxon>
        <taxon>Agaricomycotina</taxon>
        <taxon>Agaricomycetes</taxon>
        <taxon>Agaricomycetidae</taxon>
        <taxon>Agaricales</taxon>
        <taxon>Agaricineae</taxon>
        <taxon>Strophariaceae</taxon>
        <taxon>Hypholoma</taxon>
    </lineage>
</organism>
<evidence type="ECO:0000313" key="9">
    <source>
        <dbReference type="Proteomes" id="UP000054270"/>
    </source>
</evidence>
<dbReference type="Gene3D" id="1.20.1720.10">
    <property type="entry name" value="Multidrug resistance protein D"/>
    <property type="match status" value="1"/>
</dbReference>
<feature type="transmembrane region" description="Helical" evidence="6">
    <location>
        <begin position="132"/>
        <end position="151"/>
    </location>
</feature>
<dbReference type="PROSITE" id="PS00217">
    <property type="entry name" value="SUGAR_TRANSPORT_2"/>
    <property type="match status" value="1"/>
</dbReference>
<dbReference type="GO" id="GO:0022857">
    <property type="term" value="F:transmembrane transporter activity"/>
    <property type="evidence" value="ECO:0007669"/>
    <property type="project" value="InterPro"/>
</dbReference>
<feature type="transmembrane region" description="Helical" evidence="6">
    <location>
        <begin position="291"/>
        <end position="313"/>
    </location>
</feature>
<proteinExistence type="predicted"/>
<dbReference type="Proteomes" id="UP000054270">
    <property type="component" value="Unassembled WGS sequence"/>
</dbReference>
<sequence>MATANPREFVPGRCMSIDEKSSIETSPTQAASSDRPSSGSSITTKASSLESYKPKPQLSTLQLLVIHIGAALTLFLATTDATIVSTSLPTISSELKASQNQYTWVGVSYMLTQTAFQPLYGRISDLVGRKTVLYCSIFVFALGSALCGAAQSINWLITARALAGIGGGGIVSAVWVITTEIVEVRKRAAWSQALSITWSCSAIAGPLIGGLFSGTHGTTVSWRWAFYMNLPLCFVALVVLVTSLRHVEFKTASNASWLTLSRKFDFVGLASFMGGTSCIIIGFSFSTDLGWASPFTLTLLVLGTVVLISGAFYEKHTSRDPLFPATTFKDTTAVAVLVIIFLHNFAFTAGTFYLALFFQAANGSTPLQSGIKLLPYSLGSSLASMPAAWFIGYWQRRTHDTSGQNRTISLGLLISTVGFGLLNLLNEHASIVPQMIYPLIAGIGIGMLFHAPYQVFARTLKAEELATGTSAFFLVRFTGATVGLSIAGTIFYAKSTGRLPPDLGVNNASAIDYSTIKLLPPAVKAEVLHVVSGSIRLIWTVCAPCLAVAFLISLGLQKLPNSDAEKVSETHTTPTQSSAEDEKV</sequence>
<feature type="region of interest" description="Disordered" evidence="5">
    <location>
        <begin position="563"/>
        <end position="584"/>
    </location>
</feature>
<evidence type="ECO:0000313" key="8">
    <source>
        <dbReference type="EMBL" id="KJA26021.1"/>
    </source>
</evidence>
<dbReference type="InterPro" id="IPR005829">
    <property type="entry name" value="Sugar_transporter_CS"/>
</dbReference>
<dbReference type="STRING" id="945553.A0A0D2PBQ0"/>
<feature type="domain" description="Major facilitator superfamily (MFS) profile" evidence="7">
    <location>
        <begin position="66"/>
        <end position="561"/>
    </location>
</feature>
<evidence type="ECO:0000256" key="5">
    <source>
        <dbReference type="SAM" id="MobiDB-lite"/>
    </source>
</evidence>
<dbReference type="OrthoDB" id="2351791at2759"/>
<dbReference type="AlphaFoldDB" id="A0A0D2PBQ0"/>
<dbReference type="OMA" id="YAWIASA"/>
<accession>A0A0D2PBQ0</accession>
<reference evidence="9" key="1">
    <citation type="submission" date="2014-04" db="EMBL/GenBank/DDBJ databases">
        <title>Evolutionary Origins and Diversification of the Mycorrhizal Mutualists.</title>
        <authorList>
            <consortium name="DOE Joint Genome Institute"/>
            <consortium name="Mycorrhizal Genomics Consortium"/>
            <person name="Kohler A."/>
            <person name="Kuo A."/>
            <person name="Nagy L.G."/>
            <person name="Floudas D."/>
            <person name="Copeland A."/>
            <person name="Barry K.W."/>
            <person name="Cichocki N."/>
            <person name="Veneault-Fourrey C."/>
            <person name="LaButti K."/>
            <person name="Lindquist E.A."/>
            <person name="Lipzen A."/>
            <person name="Lundell T."/>
            <person name="Morin E."/>
            <person name="Murat C."/>
            <person name="Riley R."/>
            <person name="Ohm R."/>
            <person name="Sun H."/>
            <person name="Tunlid A."/>
            <person name="Henrissat B."/>
            <person name="Grigoriev I.V."/>
            <person name="Hibbett D.S."/>
            <person name="Martin F."/>
        </authorList>
    </citation>
    <scope>NUCLEOTIDE SEQUENCE [LARGE SCALE GENOMIC DNA]</scope>
    <source>
        <strain evidence="9">FD-334 SS-4</strain>
    </source>
</reference>
<feature type="transmembrane region" description="Helical" evidence="6">
    <location>
        <begin position="224"/>
        <end position="244"/>
    </location>
</feature>
<feature type="compositionally biased region" description="Low complexity" evidence="5">
    <location>
        <begin position="32"/>
        <end position="48"/>
    </location>
</feature>
<evidence type="ECO:0000256" key="1">
    <source>
        <dbReference type="ARBA" id="ARBA00004141"/>
    </source>
</evidence>
<protein>
    <recommendedName>
        <fullName evidence="7">Major facilitator superfamily (MFS) profile domain-containing protein</fullName>
    </recommendedName>
</protein>
<evidence type="ECO:0000256" key="3">
    <source>
        <dbReference type="ARBA" id="ARBA00022989"/>
    </source>
</evidence>
<comment type="subcellular location">
    <subcellularLocation>
        <location evidence="1">Membrane</location>
        <topology evidence="1">Multi-pass membrane protein</topology>
    </subcellularLocation>
</comment>
<keyword evidence="3 6" id="KW-1133">Transmembrane helix</keyword>
<dbReference type="EMBL" id="KN817529">
    <property type="protein sequence ID" value="KJA26021.1"/>
    <property type="molecule type" value="Genomic_DNA"/>
</dbReference>
<dbReference type="SUPFAM" id="SSF103473">
    <property type="entry name" value="MFS general substrate transporter"/>
    <property type="match status" value="1"/>
</dbReference>
<evidence type="ECO:0000259" key="7">
    <source>
        <dbReference type="PROSITE" id="PS50850"/>
    </source>
</evidence>
<dbReference type="PANTHER" id="PTHR23501:SF102">
    <property type="entry name" value="DRUG TRANSPORTER, PUTATIVE (AFU_ORTHOLOGUE AFUA_3G08530)-RELATED"/>
    <property type="match status" value="1"/>
</dbReference>
<feature type="transmembrane region" description="Helical" evidence="6">
    <location>
        <begin position="406"/>
        <end position="425"/>
    </location>
</feature>
<evidence type="ECO:0000256" key="6">
    <source>
        <dbReference type="SAM" id="Phobius"/>
    </source>
</evidence>
<feature type="transmembrane region" description="Helical" evidence="6">
    <location>
        <begin position="264"/>
        <end position="285"/>
    </location>
</feature>
<feature type="transmembrane region" description="Helical" evidence="6">
    <location>
        <begin position="471"/>
        <end position="493"/>
    </location>
</feature>
<keyword evidence="9" id="KW-1185">Reference proteome</keyword>
<dbReference type="InterPro" id="IPR020846">
    <property type="entry name" value="MFS_dom"/>
</dbReference>
<keyword evidence="2 6" id="KW-0812">Transmembrane</keyword>